<evidence type="ECO:0000256" key="2">
    <source>
        <dbReference type="ARBA" id="ARBA00022536"/>
    </source>
</evidence>
<dbReference type="InterPro" id="IPR002172">
    <property type="entry name" value="LDrepeatLR_classA_rpt"/>
</dbReference>
<dbReference type="Proteomes" id="UP000242913">
    <property type="component" value="Unassembled WGS sequence"/>
</dbReference>
<name>A0A238BQ92_9BILA</name>
<dbReference type="InterPro" id="IPR023415">
    <property type="entry name" value="LDLR_class-A_CS"/>
</dbReference>
<dbReference type="InterPro" id="IPR000742">
    <property type="entry name" value="EGF"/>
</dbReference>
<feature type="domain" description="EGF-like" evidence="13">
    <location>
        <begin position="962"/>
        <end position="1004"/>
    </location>
</feature>
<dbReference type="GO" id="GO:0006897">
    <property type="term" value="P:endocytosis"/>
    <property type="evidence" value="ECO:0007669"/>
    <property type="project" value="UniProtKB-KW"/>
</dbReference>
<reference evidence="14 15" key="1">
    <citation type="submission" date="2015-12" db="EMBL/GenBank/DDBJ databases">
        <title>Draft genome of the nematode, Onchocerca flexuosa.</title>
        <authorList>
            <person name="Mitreva M."/>
        </authorList>
    </citation>
    <scope>NUCLEOTIDE SEQUENCE [LARGE SCALE GENOMIC DNA]</scope>
    <source>
        <strain evidence="14">Red Deer</strain>
    </source>
</reference>
<keyword evidence="12" id="KW-1133">Transmembrane helix</keyword>
<proteinExistence type="predicted"/>
<dbReference type="Gene3D" id="2.120.10.30">
    <property type="entry name" value="TolB, C-terminal domain"/>
    <property type="match status" value="4"/>
</dbReference>
<feature type="transmembrane region" description="Helical" evidence="12">
    <location>
        <begin position="1717"/>
        <end position="1734"/>
    </location>
</feature>
<evidence type="ECO:0000256" key="10">
    <source>
        <dbReference type="PROSITE-ProRule" id="PRU00124"/>
    </source>
</evidence>
<keyword evidence="4" id="KW-0732">Signal</keyword>
<dbReference type="PROSITE" id="PS50068">
    <property type="entry name" value="LDLRA_2"/>
    <property type="match status" value="3"/>
</dbReference>
<dbReference type="PROSITE" id="PS51120">
    <property type="entry name" value="LDLRB"/>
    <property type="match status" value="3"/>
</dbReference>
<feature type="domain" description="EGF-like" evidence="13">
    <location>
        <begin position="1344"/>
        <end position="1383"/>
    </location>
</feature>
<evidence type="ECO:0000256" key="8">
    <source>
        <dbReference type="ARBA" id="ARBA00023170"/>
    </source>
</evidence>
<keyword evidence="12" id="KW-0812">Transmembrane</keyword>
<evidence type="ECO:0000256" key="6">
    <source>
        <dbReference type="ARBA" id="ARBA00023136"/>
    </source>
</evidence>
<dbReference type="OrthoDB" id="72419at2759"/>
<feature type="domain" description="EGF-like" evidence="13">
    <location>
        <begin position="323"/>
        <end position="362"/>
    </location>
</feature>
<evidence type="ECO:0000259" key="13">
    <source>
        <dbReference type="SMART" id="SM00181"/>
    </source>
</evidence>
<keyword evidence="2" id="KW-0245">EGF-like domain</keyword>
<keyword evidence="6 12" id="KW-0472">Membrane</keyword>
<feature type="repeat" description="LDL-receptor class B" evidence="11">
    <location>
        <begin position="459"/>
        <end position="501"/>
    </location>
</feature>
<keyword evidence="3" id="KW-0254">Endocytosis</keyword>
<keyword evidence="15" id="KW-1185">Reference proteome</keyword>
<evidence type="ECO:0000256" key="12">
    <source>
        <dbReference type="SAM" id="Phobius"/>
    </source>
</evidence>
<accession>A0A238BQ92</accession>
<evidence type="ECO:0000256" key="1">
    <source>
        <dbReference type="ARBA" id="ARBA00004167"/>
    </source>
</evidence>
<evidence type="ECO:0000256" key="9">
    <source>
        <dbReference type="ARBA" id="ARBA00023180"/>
    </source>
</evidence>
<dbReference type="InterPro" id="IPR050778">
    <property type="entry name" value="Cueball_EGF_LRP_Nidogen"/>
</dbReference>
<evidence type="ECO:0000313" key="14">
    <source>
        <dbReference type="EMBL" id="OZC07463.1"/>
    </source>
</evidence>
<evidence type="ECO:0000256" key="11">
    <source>
        <dbReference type="PROSITE-ProRule" id="PRU00461"/>
    </source>
</evidence>
<dbReference type="Pfam" id="PF00058">
    <property type="entry name" value="Ldl_recept_b"/>
    <property type="match status" value="1"/>
</dbReference>
<dbReference type="GO" id="GO:0016020">
    <property type="term" value="C:membrane"/>
    <property type="evidence" value="ECO:0007669"/>
    <property type="project" value="UniProtKB-SubCell"/>
</dbReference>
<feature type="transmembrane region" description="Helical" evidence="12">
    <location>
        <begin position="1530"/>
        <end position="1554"/>
    </location>
</feature>
<dbReference type="SMART" id="SM00135">
    <property type="entry name" value="LY"/>
    <property type="match status" value="11"/>
</dbReference>
<dbReference type="SMART" id="SM00181">
    <property type="entry name" value="EGF"/>
    <property type="match status" value="4"/>
</dbReference>
<evidence type="ECO:0000256" key="5">
    <source>
        <dbReference type="ARBA" id="ARBA00022737"/>
    </source>
</evidence>
<dbReference type="Gene3D" id="4.10.400.10">
    <property type="entry name" value="Low-density Lipoprotein Receptor"/>
    <property type="match status" value="2"/>
</dbReference>
<comment type="subcellular location">
    <subcellularLocation>
        <location evidence="1">Membrane</location>
        <topology evidence="1">Single-pass membrane protein</topology>
    </subcellularLocation>
</comment>
<feature type="domain" description="EGF-like" evidence="13">
    <location>
        <begin position="646"/>
        <end position="684"/>
    </location>
</feature>
<organism evidence="14 15">
    <name type="scientific">Onchocerca flexuosa</name>
    <dbReference type="NCBI Taxonomy" id="387005"/>
    <lineage>
        <taxon>Eukaryota</taxon>
        <taxon>Metazoa</taxon>
        <taxon>Ecdysozoa</taxon>
        <taxon>Nematoda</taxon>
        <taxon>Chromadorea</taxon>
        <taxon>Rhabditida</taxon>
        <taxon>Spirurina</taxon>
        <taxon>Spiruromorpha</taxon>
        <taxon>Filarioidea</taxon>
        <taxon>Onchocercidae</taxon>
        <taxon>Onchocerca</taxon>
    </lineage>
</organism>
<keyword evidence="5" id="KW-0677">Repeat</keyword>
<keyword evidence="14" id="KW-0449">Lipoprotein</keyword>
<dbReference type="SMART" id="SM00192">
    <property type="entry name" value="LDLa"/>
    <property type="match status" value="3"/>
</dbReference>
<sequence>MKANLFVIALYYVFIEQAVLTKVTLLARQRKTITQLTLDIDKTMITSATEIVSDIDESFPVLIALDVGKNILAYMESWLRSSSGNIRVMALDDNSRVPAYVHRSSGVVEETVTSLAIDWVTGKLYVGVETASMHNAGRIEVCPLDGQTSCAIALYSGFENQNSRVDALHSLVLDPVDGYMYWLNRVHKRIERAWMDGRHHDPHCFKDDTTDVIATSALTLEQASRMLYYVRTRTSLDNSQIWSCSLYDRESCRAVINKVNAFYLDVFSDYLIWTSVTSQNSGITICEKVDCDHTAREVVNSSGVEALIVFDKQIQSLRQSLNPCGSKNGGCSHICVLIPGVPWRSCLCPVGVRLLQDRLTCSPNGIERLLYVATISGLIFISLDTAHHTPLPFPNAASEIRDTKVVHIDFDPVDKKLFMIDGDMGVIRRCNPDGTGMEIFIEDSDKLVSDALAVDWLNRNLYWLDSNVAQIKMQSLSSKGRQIVISHGLKQPRGLALDPDGGYMFFSDWHESTSHIEKAWLDGSHRRVLVSLEKGAWPNGIVVDAKHKRLYWTEGSRSFIKSVALDGKLDVQVFSESVNHPYSLTILGNSLYCNSLYGRKISVFRVPRHNESFFDVQLSVVSDSVVFGQMGIRAVSLNRIPEGISPCQTSNGGCSHICVKLPHGERSCVCPVGYELQIDRATCIMPAAFLIYTQSITVNSANSIMRISLEATPANNHRINIADMTSAPVNVNIDYNSQRIFWASEGRGRSIRSLLRSAFFNGSGLETVYEGNAVNYIAVDWITSNIYWCNMEQRRIEMIRGDGRRHRTIAWENIDPRYLVVHPLQRFLVFVNYYNRQKITINKIPLHGEQSGGQVIVQQLDTVNALAIDFDSELLVWSELDERGGGISVSDFNGGRRARVVHSEQLLPTALTVYNRQIYIANMNNNTIDLYNGDILTVLHSNISHVTNLAVAHSQISKGWNGCVQNNGGCSDICVAVGESLYNASAKCFCEDHFTFDPVEGKCLPPKHFLLVAIRGRFIRFNLRRAVTGDIFWKDDPYSVLSVTNVGTPVSVGVDLFSSNRSIYWIDSNDDKVIKRSSDLFYSTTQTIALSRRSNCAILFHLAVDEIGRQLFISCAEHGLSHASSIHVWRIKSNDHLEYIGVIVSGRELSPVTNRSPCPRQIALFPRLNLLFYVDDGGSIPVIVRCSLNGRQCVQWEAPNLTHIVKLHAYEINDRLYYTTTNGLWSRDAHVFSDVRHHIKARPSDIDMVPVNEKKLIIIAKNESQSELICSLVTMCSKYITVIFSGFCNCRYNDLLLELMDDVPTVSLDELKWSTSSPVSLKRILALTVVGSIERNFYVNLNHTCAVSHCSHLCRVSRDSRKRHECLCPLGFGLQAPSETSCFKHASCLHWQFKCDDGQECIHAMAKCDGHHDCTDGSDESSHWCGSVAFDKWPCDNREASVARTLICNGVEDCADGSDEIHCRCNNPLSYFDCSFGPNALLDPAECISRELICNGISNCYAGQDEEKQLCAEFGVMITVAPTLTPLFELIIPLAVFFLALSIIMSVCCCHFSMQQSLGCNSARAPTMHSLPMNAEARVLLPAYPDGTQIEFQLRTYSVGASSSLYNALPSPNSQFSTDAISYRQSLGGNSSERSSMFAAISAVVTKANSGKFFAPPPSAASLSTYGVVKPAGMRVHIQHGGADFMRNRRKQRHRARTDSTRIHSPPPSYSKISNNLLLCFFMLSPLIYGYLIFCANNFSKQIKTTRPILIDPGVECSDDESQQLQVPTNSRIVSSIDSSSVESTRRILLPSGHFISSIEFAQQQHLFDYSSTSSDVSLR</sequence>
<feature type="repeat" description="LDL-receptor class B" evidence="11">
    <location>
        <begin position="502"/>
        <end position="547"/>
    </location>
</feature>
<evidence type="ECO:0000256" key="7">
    <source>
        <dbReference type="ARBA" id="ARBA00023157"/>
    </source>
</evidence>
<protein>
    <submittedName>
        <fullName evidence="14">Low-density lipoprotein receptor repeat class B</fullName>
    </submittedName>
</protein>
<dbReference type="PANTHER" id="PTHR46513:SF13">
    <property type="entry name" value="EGF-LIKE DOMAIN-CONTAINING PROTEIN"/>
    <property type="match status" value="1"/>
</dbReference>
<keyword evidence="7 10" id="KW-1015">Disulfide bond</keyword>
<gene>
    <name evidence="14" type="ORF">X798_05519</name>
</gene>
<evidence type="ECO:0000256" key="4">
    <source>
        <dbReference type="ARBA" id="ARBA00022729"/>
    </source>
</evidence>
<dbReference type="Pfam" id="PF14670">
    <property type="entry name" value="FXa_inhibition"/>
    <property type="match status" value="2"/>
</dbReference>
<dbReference type="InterPro" id="IPR011042">
    <property type="entry name" value="6-blade_b-propeller_TolB-like"/>
</dbReference>
<dbReference type="FunFam" id="2.120.10.30:FF:000241">
    <property type="entry name" value="Low-density lipoprotein receptor-related protein 6"/>
    <property type="match status" value="1"/>
</dbReference>
<dbReference type="InterPro" id="IPR000033">
    <property type="entry name" value="LDLR_classB_rpt"/>
</dbReference>
<dbReference type="SUPFAM" id="SSF63825">
    <property type="entry name" value="YWTD domain"/>
    <property type="match status" value="4"/>
</dbReference>
<dbReference type="CDD" id="cd00112">
    <property type="entry name" value="LDLa"/>
    <property type="match status" value="2"/>
</dbReference>
<dbReference type="Pfam" id="PF00057">
    <property type="entry name" value="Ldl_recept_a"/>
    <property type="match status" value="1"/>
</dbReference>
<feature type="disulfide bond" evidence="10">
    <location>
        <begin position="1448"/>
        <end position="1463"/>
    </location>
</feature>
<dbReference type="EMBL" id="KZ270031">
    <property type="protein sequence ID" value="OZC07463.1"/>
    <property type="molecule type" value="Genomic_DNA"/>
</dbReference>
<comment type="caution">
    <text evidence="10">Lacks conserved residue(s) required for the propagation of feature annotation.</text>
</comment>
<dbReference type="PRINTS" id="PR00261">
    <property type="entry name" value="LDLRECEPTOR"/>
</dbReference>
<keyword evidence="8 14" id="KW-0675">Receptor</keyword>
<dbReference type="SUPFAM" id="SSF57424">
    <property type="entry name" value="LDL receptor-like module"/>
    <property type="match status" value="2"/>
</dbReference>
<dbReference type="PROSITE" id="PS01209">
    <property type="entry name" value="LDLRA_1"/>
    <property type="match status" value="2"/>
</dbReference>
<feature type="repeat" description="LDL-receptor class B" evidence="11">
    <location>
        <begin position="548"/>
        <end position="590"/>
    </location>
</feature>
<dbReference type="InterPro" id="IPR036055">
    <property type="entry name" value="LDL_receptor-like_sf"/>
</dbReference>
<dbReference type="PANTHER" id="PTHR46513">
    <property type="entry name" value="VITELLOGENIN RECEPTOR-LIKE PROTEIN-RELATED-RELATED"/>
    <property type="match status" value="1"/>
</dbReference>
<dbReference type="SUPFAM" id="SSF57196">
    <property type="entry name" value="EGF/Laminin"/>
    <property type="match status" value="2"/>
</dbReference>
<evidence type="ECO:0000313" key="15">
    <source>
        <dbReference type="Proteomes" id="UP000242913"/>
    </source>
</evidence>
<keyword evidence="9" id="KW-0325">Glycoprotein</keyword>
<evidence type="ECO:0000256" key="3">
    <source>
        <dbReference type="ARBA" id="ARBA00022583"/>
    </source>
</evidence>